<dbReference type="AlphaFoldDB" id="A0A7W7YJG6"/>
<evidence type="ECO:0000313" key="2">
    <source>
        <dbReference type="EMBL" id="MBB5037005.1"/>
    </source>
</evidence>
<feature type="transmembrane region" description="Helical" evidence="1">
    <location>
        <begin position="269"/>
        <end position="290"/>
    </location>
</feature>
<comment type="caution">
    <text evidence="2">The sequence shown here is derived from an EMBL/GenBank/DDBJ whole genome shotgun (WGS) entry which is preliminary data.</text>
</comment>
<keyword evidence="3" id="KW-1185">Reference proteome</keyword>
<organism evidence="2 3">
    <name type="scientific">Prosthecobacter dejongeii</name>
    <dbReference type="NCBI Taxonomy" id="48465"/>
    <lineage>
        <taxon>Bacteria</taxon>
        <taxon>Pseudomonadati</taxon>
        <taxon>Verrucomicrobiota</taxon>
        <taxon>Verrucomicrobiia</taxon>
        <taxon>Verrucomicrobiales</taxon>
        <taxon>Verrucomicrobiaceae</taxon>
        <taxon>Prosthecobacter</taxon>
    </lineage>
</organism>
<dbReference type="EMBL" id="JACHIF010000002">
    <property type="protein sequence ID" value="MBB5037005.1"/>
    <property type="molecule type" value="Genomic_DNA"/>
</dbReference>
<reference evidence="2 3" key="1">
    <citation type="submission" date="2020-08" db="EMBL/GenBank/DDBJ databases">
        <title>Genomic Encyclopedia of Type Strains, Phase IV (KMG-IV): sequencing the most valuable type-strain genomes for metagenomic binning, comparative biology and taxonomic classification.</title>
        <authorList>
            <person name="Goeker M."/>
        </authorList>
    </citation>
    <scope>NUCLEOTIDE SEQUENCE [LARGE SCALE GENOMIC DNA]</scope>
    <source>
        <strain evidence="2 3">DSM 12251</strain>
    </source>
</reference>
<protein>
    <recommendedName>
        <fullName evidence="4">Fimbrial assembly family protein</fullName>
    </recommendedName>
</protein>
<evidence type="ECO:0000256" key="1">
    <source>
        <dbReference type="SAM" id="Phobius"/>
    </source>
</evidence>
<accession>A0A7W7YJG6</accession>
<keyword evidence="1" id="KW-0812">Transmembrane</keyword>
<name>A0A7W7YJG6_9BACT</name>
<evidence type="ECO:0000313" key="3">
    <source>
        <dbReference type="Proteomes" id="UP000534294"/>
    </source>
</evidence>
<evidence type="ECO:0008006" key="4">
    <source>
        <dbReference type="Google" id="ProtNLM"/>
    </source>
</evidence>
<sequence length="428" mass="47136">MKNPEELMLIPHEEGFRAWRLRGGQAAQADQDARSRRGTAWIALPARSLVTVPLRFQGVDPSRRESMAQLELEAAGFGNETADSNNFDVWNLGQDERDQRSIGFIQVAPLPADVLEEGNDAKFAPSVAFHQLQPGEALIWREAGALVLAIPHESGAPLYCQALAARILDADAAAEIRCILASLELGGLTPNVQSLAVVSSARAAAPTEVPVEGEAPVILEDLITEEFTQDLDLPVTLRQEQIPSLPDHSSRLIPAPVVRHRQDRQQRRMVMMGALAFTFVLIAALGAFAARVALRQHSLAAETLRLDALEPELVTIRDAQAAWEDMRHAITPDLYPVESLHQLVQLLPNENIRITRFEIREDGIIVEGVASSLGHGIDFREKLLSHEAFKRWTWDFPNPTNLNDGTATFRAEGRPAELAATETEVTQL</sequence>
<dbReference type="Proteomes" id="UP000534294">
    <property type="component" value="Unassembled WGS sequence"/>
</dbReference>
<gene>
    <name evidence="2" type="ORF">HNQ64_001247</name>
</gene>
<keyword evidence="1" id="KW-0472">Membrane</keyword>
<proteinExistence type="predicted"/>
<keyword evidence="1" id="KW-1133">Transmembrane helix</keyword>
<dbReference type="RefSeq" id="WP_184206475.1">
    <property type="nucleotide sequence ID" value="NZ_JACHIF010000002.1"/>
</dbReference>